<dbReference type="Proteomes" id="UP000031760">
    <property type="component" value="Chromosome"/>
</dbReference>
<dbReference type="STRING" id="1454201.NMS_1360"/>
<accession>W8VQ00</accession>
<dbReference type="EMBL" id="AP014548">
    <property type="protein sequence ID" value="BAO55369.1"/>
    <property type="molecule type" value="Genomic_DNA"/>
</dbReference>
<organism evidence="1 2">
    <name type="scientific">Nonlabens marinus S1-08</name>
    <dbReference type="NCBI Taxonomy" id="1454201"/>
    <lineage>
        <taxon>Bacteria</taxon>
        <taxon>Pseudomonadati</taxon>
        <taxon>Bacteroidota</taxon>
        <taxon>Flavobacteriia</taxon>
        <taxon>Flavobacteriales</taxon>
        <taxon>Flavobacteriaceae</taxon>
        <taxon>Nonlabens</taxon>
    </lineage>
</organism>
<keyword evidence="2" id="KW-1185">Reference proteome</keyword>
<name>W8VQ00_9FLAO</name>
<reference evidence="1 2" key="1">
    <citation type="journal article" date="2014" name="Proc. Natl. Acad. Sci. U.S.A.">
        <title>Functional characterization of flavobacteria rhodopsins reveals a unique class of light-driven chloride pump in bacteria.</title>
        <authorList>
            <person name="Yoshizawa S."/>
            <person name="Kumagai Y."/>
            <person name="Kim H."/>
            <person name="Ogura Y."/>
            <person name="Hayashi T."/>
            <person name="Iwasaki W."/>
            <person name="DeLong E.F."/>
            <person name="Kogure K."/>
        </authorList>
    </citation>
    <scope>NUCLEOTIDE SEQUENCE [LARGE SCALE GENOMIC DNA]</scope>
    <source>
        <strain evidence="1 2">S1-08</strain>
    </source>
</reference>
<dbReference type="HOGENOM" id="CLU_3293254_0_0_10"/>
<sequence length="40" mass="4605">MLGFDSLFIAFAKAKSRINLTFLNNSLRYYCALDDIFKAI</sequence>
<protein>
    <submittedName>
        <fullName evidence="1">Uncharacterized protein</fullName>
    </submittedName>
</protein>
<proteinExistence type="predicted"/>
<dbReference type="KEGG" id="nmf:NMS_1360"/>
<evidence type="ECO:0000313" key="2">
    <source>
        <dbReference type="Proteomes" id="UP000031760"/>
    </source>
</evidence>
<gene>
    <name evidence="1" type="ORF">NMS_1360</name>
</gene>
<dbReference type="AlphaFoldDB" id="W8VQ00"/>
<evidence type="ECO:0000313" key="1">
    <source>
        <dbReference type="EMBL" id="BAO55369.1"/>
    </source>
</evidence>